<dbReference type="Proteomes" id="UP000314294">
    <property type="component" value="Unassembled WGS sequence"/>
</dbReference>
<sequence length="78" mass="8678">MTASNQMRLFALAGQPECPLESRRRPPRGAEGASIRLTPYTCLAPALAANMQRIPVPLPTSRTTLFLNACLLWYMAFR</sequence>
<proteinExistence type="predicted"/>
<keyword evidence="2" id="KW-1185">Reference proteome</keyword>
<evidence type="ECO:0000313" key="2">
    <source>
        <dbReference type="Proteomes" id="UP000314294"/>
    </source>
</evidence>
<gene>
    <name evidence="1" type="ORF">EYF80_033420</name>
</gene>
<organism evidence="1 2">
    <name type="scientific">Liparis tanakae</name>
    <name type="common">Tanaka's snailfish</name>
    <dbReference type="NCBI Taxonomy" id="230148"/>
    <lineage>
        <taxon>Eukaryota</taxon>
        <taxon>Metazoa</taxon>
        <taxon>Chordata</taxon>
        <taxon>Craniata</taxon>
        <taxon>Vertebrata</taxon>
        <taxon>Euteleostomi</taxon>
        <taxon>Actinopterygii</taxon>
        <taxon>Neopterygii</taxon>
        <taxon>Teleostei</taxon>
        <taxon>Neoteleostei</taxon>
        <taxon>Acanthomorphata</taxon>
        <taxon>Eupercaria</taxon>
        <taxon>Perciformes</taxon>
        <taxon>Cottioidei</taxon>
        <taxon>Cottales</taxon>
        <taxon>Liparidae</taxon>
        <taxon>Liparis</taxon>
    </lineage>
</organism>
<dbReference type="AlphaFoldDB" id="A0A4Z2GUV8"/>
<accession>A0A4Z2GUV8</accession>
<evidence type="ECO:0000313" key="1">
    <source>
        <dbReference type="EMBL" id="TNN56384.1"/>
    </source>
</evidence>
<protein>
    <submittedName>
        <fullName evidence="1">Uncharacterized protein</fullName>
    </submittedName>
</protein>
<name>A0A4Z2GUV8_9TELE</name>
<dbReference type="EMBL" id="SRLO01000430">
    <property type="protein sequence ID" value="TNN56384.1"/>
    <property type="molecule type" value="Genomic_DNA"/>
</dbReference>
<comment type="caution">
    <text evidence="1">The sequence shown here is derived from an EMBL/GenBank/DDBJ whole genome shotgun (WGS) entry which is preliminary data.</text>
</comment>
<reference evidence="1 2" key="1">
    <citation type="submission" date="2019-03" db="EMBL/GenBank/DDBJ databases">
        <title>First draft genome of Liparis tanakae, snailfish: a comprehensive survey of snailfish specific genes.</title>
        <authorList>
            <person name="Kim W."/>
            <person name="Song I."/>
            <person name="Jeong J.-H."/>
            <person name="Kim D."/>
            <person name="Kim S."/>
            <person name="Ryu S."/>
            <person name="Song J.Y."/>
            <person name="Lee S.K."/>
        </authorList>
    </citation>
    <scope>NUCLEOTIDE SEQUENCE [LARGE SCALE GENOMIC DNA]</scope>
    <source>
        <tissue evidence="1">Muscle</tissue>
    </source>
</reference>